<dbReference type="Pfam" id="PF05636">
    <property type="entry name" value="HIGH_NTase1"/>
    <property type="match status" value="1"/>
</dbReference>
<dbReference type="InterPro" id="IPR014729">
    <property type="entry name" value="Rossmann-like_a/b/a_fold"/>
</dbReference>
<comment type="similarity">
    <text evidence="2">Belongs to the TmcAL family.</text>
</comment>
<dbReference type="Gene3D" id="3.40.50.620">
    <property type="entry name" value="HUPs"/>
    <property type="match status" value="1"/>
</dbReference>
<reference evidence="4" key="1">
    <citation type="journal article" date="2019" name="Microbiology">
        <title>Complete Genome Sequence of an Uncultured Bacterium of the Candidate Phylum Bipolaricaulota.</title>
        <authorList>
            <person name="Kadnikov V.V."/>
            <person name="Mardanov A.V."/>
            <person name="Beletsky A.V."/>
            <person name="Frank Y.A."/>
            <person name="Karnachuk O.V."/>
            <person name="Ravin N.V."/>
        </authorList>
    </citation>
    <scope>NUCLEOTIDE SEQUENCE [LARGE SCALE GENOMIC DNA]</scope>
</reference>
<feature type="binding site" evidence="2">
    <location>
        <position position="191"/>
    </location>
    <ligand>
        <name>ATP</name>
        <dbReference type="ChEBI" id="CHEBI:30616"/>
    </ligand>
</feature>
<keyword evidence="2" id="KW-0820">tRNA-binding</keyword>
<dbReference type="NCBIfam" id="NF010191">
    <property type="entry name" value="PRK13670.1"/>
    <property type="match status" value="1"/>
</dbReference>
<dbReference type="EC" id="6.3.4.-" evidence="2"/>
<feature type="binding site" evidence="2">
    <location>
        <position position="166"/>
    </location>
    <ligand>
        <name>ATP</name>
        <dbReference type="ChEBI" id="CHEBI:30616"/>
    </ligand>
</feature>
<protein>
    <recommendedName>
        <fullName evidence="2">tRNA(Met) cytidine acetate ligase</fullName>
        <ecNumber evidence="2">6.3.4.-</ecNumber>
    </recommendedName>
</protein>
<dbReference type="GO" id="GO:0016879">
    <property type="term" value="F:ligase activity, forming carbon-nitrogen bonds"/>
    <property type="evidence" value="ECO:0007669"/>
    <property type="project" value="UniProtKB-UniRule"/>
</dbReference>
<evidence type="ECO:0000256" key="1">
    <source>
        <dbReference type="ARBA" id="ARBA00022694"/>
    </source>
</evidence>
<gene>
    <name evidence="2" type="primary">tmcAL</name>
    <name evidence="3" type="ORF">SYNTR_0488</name>
</gene>
<dbReference type="RefSeq" id="WP_197079161.1">
    <property type="nucleotide sequence ID" value="NZ_CP046457.1"/>
</dbReference>
<dbReference type="GO" id="GO:0006400">
    <property type="term" value="P:tRNA modification"/>
    <property type="evidence" value="ECO:0007669"/>
    <property type="project" value="UniProtKB-UniRule"/>
</dbReference>
<feature type="binding site" evidence="2">
    <location>
        <begin position="7"/>
        <end position="20"/>
    </location>
    <ligand>
        <name>ATP</name>
        <dbReference type="ChEBI" id="CHEBI:30616"/>
    </ligand>
</feature>
<dbReference type="Proteomes" id="UP000426444">
    <property type="component" value="Chromosome"/>
</dbReference>
<dbReference type="GO" id="GO:0005737">
    <property type="term" value="C:cytoplasm"/>
    <property type="evidence" value="ECO:0007669"/>
    <property type="project" value="UniProtKB-SubCell"/>
</dbReference>
<feature type="binding site" evidence="2">
    <location>
        <position position="102"/>
    </location>
    <ligand>
        <name>ATP</name>
        <dbReference type="ChEBI" id="CHEBI:30616"/>
    </ligand>
</feature>
<keyword evidence="2" id="KW-0694">RNA-binding</keyword>
<sequence length="416" mass="47173">MKILGIIAEYNPFHNGHLHMLEEAKKYDKFDAVICVMSGNFLQRGEPAFCNKWTRAEMALHNGVDLVIELPFSFATRSAYFFAKGGVQLLNRTGVTTHIAFGSESGNLSMLKKLAELISEEPQEYKFYLQEYLSQGLSFPSARAKALENFLGIEDSELITLLNKPNNILGIEYLRAILEENSLINPITINRVGSGYHSNQLSNYASATAIRNSLTKNNDFKTISHSLPESCLSLLKRDYKLGLAPVLPESFEQSLLVKLRSLSVRELNSIYEVTEGLEYRIQQAAYISKTLQELRTNIKTKRYNLTKINRMLLYTFFNLTKLQIEEFDKSGPLYLHILGFSSKGRKILQEIKNNSEVSILNRASDVKNIYEKENTTIKGKMIALDILATDIYSIFYPNSTQRKGRGDFTTSPIIVT</sequence>
<keyword evidence="1 2" id="KW-0819">tRNA processing</keyword>
<dbReference type="GO" id="GO:0005524">
    <property type="term" value="F:ATP binding"/>
    <property type="evidence" value="ECO:0007669"/>
    <property type="project" value="UniProtKB-KW"/>
</dbReference>
<dbReference type="AlphaFoldDB" id="A0A6I6DF44"/>
<dbReference type="InterPro" id="IPR008513">
    <property type="entry name" value="tRNA(Met)_cyd_acetate_ligase"/>
</dbReference>
<accession>A0A6I6DF44</accession>
<keyword evidence="2" id="KW-0436">Ligase</keyword>
<keyword evidence="2" id="KW-0067">ATP-binding</keyword>
<evidence type="ECO:0000313" key="4">
    <source>
        <dbReference type="Proteomes" id="UP000426444"/>
    </source>
</evidence>
<organism evidence="3 4">
    <name type="scientific">Candidatus Syntrophocurvum alkaliphilum</name>
    <dbReference type="NCBI Taxonomy" id="2293317"/>
    <lineage>
        <taxon>Bacteria</taxon>
        <taxon>Bacillati</taxon>
        <taxon>Bacillota</taxon>
        <taxon>Clostridia</taxon>
        <taxon>Eubacteriales</taxon>
        <taxon>Syntrophomonadaceae</taxon>
        <taxon>Candidatus Syntrophocurvum</taxon>
    </lineage>
</organism>
<dbReference type="EMBL" id="CP046457">
    <property type="protein sequence ID" value="QGT99081.1"/>
    <property type="molecule type" value="Genomic_DNA"/>
</dbReference>
<keyword evidence="2" id="KW-0963">Cytoplasm</keyword>
<dbReference type="KEGG" id="salq:SYNTR_0488"/>
<keyword evidence="4" id="KW-1185">Reference proteome</keyword>
<dbReference type="SUPFAM" id="SSF52374">
    <property type="entry name" value="Nucleotidylyl transferase"/>
    <property type="match status" value="1"/>
</dbReference>
<comment type="caution">
    <text evidence="2">Lacks conserved residue(s) required for the propagation of feature annotation.</text>
</comment>
<dbReference type="PANTHER" id="PTHR37825">
    <property type="entry name" value="TRNA(MET) CYTIDINE ACETATE LIGASE"/>
    <property type="match status" value="1"/>
</dbReference>
<dbReference type="HAMAP" id="MF_01539">
    <property type="entry name" value="TmcAL"/>
    <property type="match status" value="1"/>
</dbReference>
<proteinExistence type="inferred from homology"/>
<evidence type="ECO:0000256" key="2">
    <source>
        <dbReference type="HAMAP-Rule" id="MF_01539"/>
    </source>
</evidence>
<name>A0A6I6DF44_9FIRM</name>
<dbReference type="GO" id="GO:0000049">
    <property type="term" value="F:tRNA binding"/>
    <property type="evidence" value="ECO:0007669"/>
    <property type="project" value="UniProtKB-KW"/>
</dbReference>
<comment type="subcellular location">
    <subcellularLocation>
        <location evidence="2">Cytoplasm</location>
    </subcellularLocation>
</comment>
<dbReference type="PANTHER" id="PTHR37825:SF1">
    <property type="entry name" value="TRNA(MET) CYTIDINE ACETATE LIGASE"/>
    <property type="match status" value="1"/>
</dbReference>
<comment type="function">
    <text evidence="2">Catalyzes the formation of N(4)-acetylcytidine (ac(4)C) at the wobble position of elongator tRNA(Met), using acetate and ATP as substrates. First activates an acetate ion to form acetyladenylate (Ac-AMP) and then transfers the acetyl group to tRNA to form ac(4)C34.</text>
</comment>
<keyword evidence="2" id="KW-0547">Nucleotide-binding</keyword>
<comment type="catalytic activity">
    <reaction evidence="2">
        <text>cytidine(34) in elongator tRNA(Met) + acetate + ATP = N(4)-acetylcytidine(34) in elongator tRNA(Met) + AMP + diphosphate</text>
        <dbReference type="Rhea" id="RHEA:58144"/>
        <dbReference type="Rhea" id="RHEA-COMP:10693"/>
        <dbReference type="Rhea" id="RHEA-COMP:10694"/>
        <dbReference type="ChEBI" id="CHEBI:30089"/>
        <dbReference type="ChEBI" id="CHEBI:30616"/>
        <dbReference type="ChEBI" id="CHEBI:33019"/>
        <dbReference type="ChEBI" id="CHEBI:74900"/>
        <dbReference type="ChEBI" id="CHEBI:82748"/>
        <dbReference type="ChEBI" id="CHEBI:456215"/>
    </reaction>
</comment>
<evidence type="ECO:0000313" key="3">
    <source>
        <dbReference type="EMBL" id="QGT99081.1"/>
    </source>
</evidence>